<reference evidence="15 16" key="1">
    <citation type="submission" date="2022-10" db="EMBL/GenBank/DDBJ databases">
        <title>Aestuariibacter sp. AA17 isolated from Montipora capitata coral fragment.</title>
        <authorList>
            <person name="Emsley S.A."/>
            <person name="Pfannmuller K.M."/>
            <person name="Loughran R.M."/>
            <person name="Shlafstein M."/>
            <person name="Papke E."/>
            <person name="Saw J.H."/>
            <person name="Ushijima B."/>
            <person name="Videau P."/>
        </authorList>
    </citation>
    <scope>NUCLEOTIDE SEQUENCE [LARGE SCALE GENOMIC DNA]</scope>
    <source>
        <strain evidence="15 16">AA17</strain>
    </source>
</reference>
<dbReference type="PANTHER" id="PTHR32552">
    <property type="entry name" value="FERRICHROME IRON RECEPTOR-RELATED"/>
    <property type="match status" value="1"/>
</dbReference>
<evidence type="ECO:0000256" key="8">
    <source>
        <dbReference type="ARBA" id="ARBA00023077"/>
    </source>
</evidence>
<evidence type="ECO:0000256" key="5">
    <source>
        <dbReference type="ARBA" id="ARBA00022692"/>
    </source>
</evidence>
<evidence type="ECO:0000313" key="15">
    <source>
        <dbReference type="EMBL" id="MCV2883777.1"/>
    </source>
</evidence>
<keyword evidence="10 11" id="KW-0998">Cell outer membrane</keyword>
<dbReference type="EMBL" id="JAOWKX010000002">
    <property type="protein sequence ID" value="MCV2883777.1"/>
    <property type="molecule type" value="Genomic_DNA"/>
</dbReference>
<feature type="domain" description="EF-hand" evidence="14">
    <location>
        <begin position="510"/>
        <end position="544"/>
    </location>
</feature>
<dbReference type="Gene3D" id="2.40.170.20">
    <property type="entry name" value="TonB-dependent receptor, beta-barrel domain"/>
    <property type="match status" value="2"/>
</dbReference>
<dbReference type="InterPro" id="IPR036942">
    <property type="entry name" value="Beta-barrel_TonB_sf"/>
</dbReference>
<evidence type="ECO:0000313" key="16">
    <source>
        <dbReference type="Proteomes" id="UP001652504"/>
    </source>
</evidence>
<feature type="short sequence motif" description="TonB box" evidence="12">
    <location>
        <begin position="59"/>
        <end position="65"/>
    </location>
</feature>
<dbReference type="PROSITE" id="PS00430">
    <property type="entry name" value="TONB_DEPENDENT_REC_1"/>
    <property type="match status" value="1"/>
</dbReference>
<keyword evidence="9 11" id="KW-0472">Membrane</keyword>
<evidence type="ECO:0000256" key="4">
    <source>
        <dbReference type="ARBA" id="ARBA00022496"/>
    </source>
</evidence>
<evidence type="ECO:0000256" key="11">
    <source>
        <dbReference type="PROSITE-ProRule" id="PRU01360"/>
    </source>
</evidence>
<keyword evidence="2 11" id="KW-0813">Transport</keyword>
<keyword evidence="7" id="KW-0406">Ion transport</keyword>
<evidence type="ECO:0000256" key="12">
    <source>
        <dbReference type="PROSITE-ProRule" id="PRU10143"/>
    </source>
</evidence>
<dbReference type="PANTHER" id="PTHR32552:SF81">
    <property type="entry name" value="TONB-DEPENDENT OUTER MEMBRANE RECEPTOR"/>
    <property type="match status" value="1"/>
</dbReference>
<keyword evidence="6" id="KW-0408">Iron</keyword>
<dbReference type="InterPro" id="IPR039426">
    <property type="entry name" value="TonB-dep_rcpt-like"/>
</dbReference>
<name>A0ABT3A672_9ALTE</name>
<keyword evidence="8 12" id="KW-0798">TonB box</keyword>
<keyword evidence="16" id="KW-1185">Reference proteome</keyword>
<dbReference type="RefSeq" id="WP_263710990.1">
    <property type="nucleotide sequence ID" value="NZ_JAOWKX010000002.1"/>
</dbReference>
<proteinExistence type="inferred from homology"/>
<accession>A0ABT3A672</accession>
<dbReference type="InterPro" id="IPR012910">
    <property type="entry name" value="Plug_dom"/>
</dbReference>
<evidence type="ECO:0000256" key="3">
    <source>
        <dbReference type="ARBA" id="ARBA00022452"/>
    </source>
</evidence>
<dbReference type="Pfam" id="PF00593">
    <property type="entry name" value="TonB_dep_Rec_b-barrel"/>
    <property type="match status" value="1"/>
</dbReference>
<dbReference type="PROSITE" id="PS50222">
    <property type="entry name" value="EF_HAND_2"/>
    <property type="match status" value="1"/>
</dbReference>
<sequence>MNTLPFSRLNTPSLARPISIAVAIALGVTAYPALSQSSGEPPSSVVDGNTPNKNAGLETITVTAQKRVQNLQEVPVAVTAFTGDEMAESVVKDVYDLRVNVPALGAFQSQSATNSSFSIRGIGTSSQNFGLESSVGLYVDGVYRPRQNSLINNLVDIAAVEVLRGPQGTLFGKNTASGAVLVRSQAPTHDNDGFIEATIGNYGLLNIAAAKSFSAIEDVLAFRVTGFNSERDGIVDDVYLGDNVMNDRNRWGARIQALYTPSDDISLRIIADKGKIDEICCAALTQLSNAKINPEGMPGTDLLLSGPLFGATLFDERSLTARVTAVSRLPISKMDDEGISAELNWQLNEELTLVSVSAYRAFDSIDIIDTDFSDADLFYTTNDAEQSSFSQELRVDYTSENMNAIVGLYYFEQDIDLRYIIDTQSQFGTFFDVAILPQLLASPLAPVLNGLNQLSELSGGTIAPLAQGASADFRFPHLAQQEHQSYALFGQIDYRVSPSLTVTAGLRYTDEEKDLKTTFEELDPNGNQIDYANFSEAGTALGNIGAALNSGQSPSAADLAAIAPLQRTGWGFPFIGSTTSPRPDILPPTLEDDQITGTLKLSYQPSNDSLYYASYSTGYKSGGTNTDRLAFISSLPADDPRQLNPVFDAEKSHAFELGLKRDINDYDFRINAALHYTTIEDFQANTYTGNGFNLQNAGDIETYGTEIEITWLPADNWQINFAYAYTKAEFDSFERGNCWVAYTWHTGIQDPGQENPSDPNPYCDRSGDRIGSEPEHYAMINVKRDIVLGDGIYSYLQVDYSYTGDMYLDSSNDPYKFQEDYTLMNVRFFINFEEYDTDLIIWGRNVLDEDYINGSDFDVPIQEGKLMAYASEPVTFGLTVKKRF</sequence>
<dbReference type="InterPro" id="IPR010916">
    <property type="entry name" value="TonB_box_CS"/>
</dbReference>
<organism evidence="15 16">
    <name type="scientific">Fluctibacter corallii</name>
    <dbReference type="NCBI Taxonomy" id="2984329"/>
    <lineage>
        <taxon>Bacteria</taxon>
        <taxon>Pseudomonadati</taxon>
        <taxon>Pseudomonadota</taxon>
        <taxon>Gammaproteobacteria</taxon>
        <taxon>Alteromonadales</taxon>
        <taxon>Alteromonadaceae</taxon>
        <taxon>Fluctibacter</taxon>
    </lineage>
</organism>
<dbReference type="Pfam" id="PF07715">
    <property type="entry name" value="Plug"/>
    <property type="match status" value="1"/>
</dbReference>
<comment type="similarity">
    <text evidence="11 13">Belongs to the TonB-dependent receptor family.</text>
</comment>
<evidence type="ECO:0000259" key="14">
    <source>
        <dbReference type="PROSITE" id="PS50222"/>
    </source>
</evidence>
<protein>
    <submittedName>
        <fullName evidence="15">TonB-dependent receptor</fullName>
    </submittedName>
</protein>
<dbReference type="Proteomes" id="UP001652504">
    <property type="component" value="Unassembled WGS sequence"/>
</dbReference>
<dbReference type="InterPro" id="IPR000531">
    <property type="entry name" value="Beta-barrel_TonB"/>
</dbReference>
<dbReference type="SUPFAM" id="SSF56935">
    <property type="entry name" value="Porins"/>
    <property type="match status" value="1"/>
</dbReference>
<dbReference type="PROSITE" id="PS52016">
    <property type="entry name" value="TONB_DEPENDENT_REC_3"/>
    <property type="match status" value="1"/>
</dbReference>
<evidence type="ECO:0000256" key="13">
    <source>
        <dbReference type="RuleBase" id="RU003357"/>
    </source>
</evidence>
<evidence type="ECO:0000256" key="10">
    <source>
        <dbReference type="ARBA" id="ARBA00023237"/>
    </source>
</evidence>
<evidence type="ECO:0000256" key="2">
    <source>
        <dbReference type="ARBA" id="ARBA00022448"/>
    </source>
</evidence>
<evidence type="ECO:0000256" key="1">
    <source>
        <dbReference type="ARBA" id="ARBA00004571"/>
    </source>
</evidence>
<keyword evidence="15" id="KW-0675">Receptor</keyword>
<keyword evidence="3 11" id="KW-1134">Transmembrane beta strand</keyword>
<evidence type="ECO:0000256" key="9">
    <source>
        <dbReference type="ARBA" id="ARBA00023136"/>
    </source>
</evidence>
<keyword evidence="4" id="KW-0410">Iron transport</keyword>
<gene>
    <name evidence="15" type="ORF">OE749_03550</name>
</gene>
<keyword evidence="5 11" id="KW-0812">Transmembrane</keyword>
<dbReference type="InterPro" id="IPR002048">
    <property type="entry name" value="EF_hand_dom"/>
</dbReference>
<evidence type="ECO:0000256" key="6">
    <source>
        <dbReference type="ARBA" id="ARBA00023004"/>
    </source>
</evidence>
<evidence type="ECO:0000256" key="7">
    <source>
        <dbReference type="ARBA" id="ARBA00023065"/>
    </source>
</evidence>
<comment type="caution">
    <text evidence="15">The sequence shown here is derived from an EMBL/GenBank/DDBJ whole genome shotgun (WGS) entry which is preliminary data.</text>
</comment>
<comment type="subcellular location">
    <subcellularLocation>
        <location evidence="1 11">Cell outer membrane</location>
        <topology evidence="1 11">Multi-pass membrane protein</topology>
    </subcellularLocation>
</comment>